<evidence type="ECO:0000256" key="2">
    <source>
        <dbReference type="ARBA" id="ARBA00022679"/>
    </source>
</evidence>
<dbReference type="AlphaFoldDB" id="X0V3Y0"/>
<evidence type="ECO:0000313" key="3">
    <source>
        <dbReference type="EMBL" id="GAG06077.1"/>
    </source>
</evidence>
<dbReference type="Gene3D" id="3.90.550.10">
    <property type="entry name" value="Spore Coat Polysaccharide Biosynthesis Protein SpsA, Chain A"/>
    <property type="match status" value="1"/>
</dbReference>
<evidence type="ECO:0008006" key="4">
    <source>
        <dbReference type="Google" id="ProtNLM"/>
    </source>
</evidence>
<dbReference type="Pfam" id="PF13641">
    <property type="entry name" value="Glyco_tranf_2_3"/>
    <property type="match status" value="1"/>
</dbReference>
<dbReference type="GO" id="GO:0016757">
    <property type="term" value="F:glycosyltransferase activity"/>
    <property type="evidence" value="ECO:0007669"/>
    <property type="project" value="UniProtKB-KW"/>
</dbReference>
<keyword evidence="2" id="KW-0808">Transferase</keyword>
<evidence type="ECO:0000256" key="1">
    <source>
        <dbReference type="ARBA" id="ARBA00022676"/>
    </source>
</evidence>
<reference evidence="3" key="1">
    <citation type="journal article" date="2014" name="Front. Microbiol.">
        <title>High frequency of phylogenetically diverse reductive dehalogenase-homologous genes in deep subseafloor sedimentary metagenomes.</title>
        <authorList>
            <person name="Kawai M."/>
            <person name="Futagami T."/>
            <person name="Toyoda A."/>
            <person name="Takaki Y."/>
            <person name="Nishi S."/>
            <person name="Hori S."/>
            <person name="Arai W."/>
            <person name="Tsubouchi T."/>
            <person name="Morono Y."/>
            <person name="Uchiyama I."/>
            <person name="Ito T."/>
            <person name="Fujiyama A."/>
            <person name="Inagaki F."/>
            <person name="Takami H."/>
        </authorList>
    </citation>
    <scope>NUCLEOTIDE SEQUENCE</scope>
    <source>
        <strain evidence="3">Expedition CK06-06</strain>
    </source>
</reference>
<gene>
    <name evidence="3" type="ORF">S01H1_44272</name>
</gene>
<accession>X0V3Y0</accession>
<dbReference type="EMBL" id="BARS01028235">
    <property type="protein sequence ID" value="GAG06077.1"/>
    <property type="molecule type" value="Genomic_DNA"/>
</dbReference>
<dbReference type="PANTHER" id="PTHR43630">
    <property type="entry name" value="POLY-BETA-1,6-N-ACETYL-D-GLUCOSAMINE SYNTHASE"/>
    <property type="match status" value="1"/>
</dbReference>
<feature type="non-terminal residue" evidence="3">
    <location>
        <position position="202"/>
    </location>
</feature>
<keyword evidence="1" id="KW-0328">Glycosyltransferase</keyword>
<name>X0V3Y0_9ZZZZ</name>
<sequence>MVEQLTGALRAIDYPASLLDIKLVFEEDDHETIDAVRALELPGYFEIIVVPPCNPRTKPKALNFALPFARGELLVIYDAEDIPDADQLRRAALAFHRAPEDLACMQAALAYYNADRNWLTRQFAIEYAGLFDVILPKLAISGLPVPLGGTSNHFRTAILREAGGWDPYNVTEDADLGIRLGRMGYRVEMLASTTLEEAVWQP</sequence>
<comment type="caution">
    <text evidence="3">The sequence shown here is derived from an EMBL/GenBank/DDBJ whole genome shotgun (WGS) entry which is preliminary data.</text>
</comment>
<proteinExistence type="predicted"/>
<dbReference type="SUPFAM" id="SSF53448">
    <property type="entry name" value="Nucleotide-diphospho-sugar transferases"/>
    <property type="match status" value="1"/>
</dbReference>
<protein>
    <recommendedName>
        <fullName evidence="4">Glycosyltransferase 2-like domain-containing protein</fullName>
    </recommendedName>
</protein>
<dbReference type="InterPro" id="IPR029044">
    <property type="entry name" value="Nucleotide-diphossugar_trans"/>
</dbReference>
<organism evidence="3">
    <name type="scientific">marine sediment metagenome</name>
    <dbReference type="NCBI Taxonomy" id="412755"/>
    <lineage>
        <taxon>unclassified sequences</taxon>
        <taxon>metagenomes</taxon>
        <taxon>ecological metagenomes</taxon>
    </lineage>
</organism>
<dbReference type="PANTHER" id="PTHR43630:SF1">
    <property type="entry name" value="POLY-BETA-1,6-N-ACETYL-D-GLUCOSAMINE SYNTHASE"/>
    <property type="match status" value="1"/>
</dbReference>